<proteinExistence type="inferred from homology"/>
<evidence type="ECO:0000313" key="6">
    <source>
        <dbReference type="Proteomes" id="UP000317316"/>
    </source>
</evidence>
<feature type="region of interest" description="Disordered" evidence="2">
    <location>
        <begin position="269"/>
        <end position="303"/>
    </location>
</feature>
<dbReference type="Proteomes" id="UP000317316">
    <property type="component" value="Unassembled WGS sequence"/>
</dbReference>
<dbReference type="RefSeq" id="WP_142538350.1">
    <property type="nucleotide sequence ID" value="NZ_BMIE01000003.1"/>
</dbReference>
<organism evidence="5 6">
    <name type="scientific">Psychrobacillus lasiicapitis</name>
    <dbReference type="NCBI Taxonomy" id="1636719"/>
    <lineage>
        <taxon>Bacteria</taxon>
        <taxon>Bacillati</taxon>
        <taxon>Bacillota</taxon>
        <taxon>Bacilli</taxon>
        <taxon>Bacillales</taxon>
        <taxon>Bacillaceae</taxon>
        <taxon>Psychrobacillus</taxon>
    </lineage>
</organism>
<accession>A0A544TA78</accession>
<gene>
    <name evidence="5" type="ORF">FG382_07880</name>
</gene>
<dbReference type="NCBIfam" id="TIGR01446">
    <property type="entry name" value="DnaD_dom"/>
    <property type="match status" value="1"/>
</dbReference>
<dbReference type="OrthoDB" id="1047417at2"/>
<comment type="caution">
    <text evidence="5">The sequence shown here is derived from an EMBL/GenBank/DDBJ whole genome shotgun (WGS) entry which is preliminary data.</text>
</comment>
<dbReference type="InterPro" id="IPR025400">
    <property type="entry name" value="Lin1244/Lin1753-like_N"/>
</dbReference>
<dbReference type="Pfam" id="PF07261">
    <property type="entry name" value="DnaB_2"/>
    <property type="match status" value="1"/>
</dbReference>
<dbReference type="Pfam" id="PF14297">
    <property type="entry name" value="Lin1244_N"/>
    <property type="match status" value="1"/>
</dbReference>
<reference evidence="5 6" key="1">
    <citation type="submission" date="2019-05" db="EMBL/GenBank/DDBJ databases">
        <title>Psychrobacillus vulpis sp. nov., a new species isolated from feces of a red fox that inhabits in The Tablas de Daimiel Natural Park, Albacete, Spain.</title>
        <authorList>
            <person name="Rodriguez M."/>
            <person name="Reina J.C."/>
            <person name="Bejar V."/>
            <person name="Llamas I."/>
        </authorList>
    </citation>
    <scope>NUCLEOTIDE SEQUENCE [LARGE SCALE GENOMIC DNA]</scope>
    <source>
        <strain evidence="5 6">NEAU-3TGS17</strain>
    </source>
</reference>
<evidence type="ECO:0000256" key="2">
    <source>
        <dbReference type="SAM" id="MobiDB-lite"/>
    </source>
</evidence>
<evidence type="ECO:0000313" key="5">
    <source>
        <dbReference type="EMBL" id="TQR14367.1"/>
    </source>
</evidence>
<dbReference type="AlphaFoldDB" id="A0A544TA78"/>
<keyword evidence="6" id="KW-1185">Reference proteome</keyword>
<feature type="domain" description="Lin1244/Lin1753-like N-terminal" evidence="4">
    <location>
        <begin position="11"/>
        <end position="103"/>
    </location>
</feature>
<dbReference type="SUPFAM" id="SSF158499">
    <property type="entry name" value="DnaD domain-like"/>
    <property type="match status" value="1"/>
</dbReference>
<dbReference type="EMBL" id="VDGH01000004">
    <property type="protein sequence ID" value="TQR14367.1"/>
    <property type="molecule type" value="Genomic_DNA"/>
</dbReference>
<sequence length="325" mass="37411">MARPRKQGLDYFPLDVDIDQDDKIQLVEAVHGPVGFAIVIKLLMRIYKDGYYSKWTETEQLLFSKRVNVDINLINVCINDCVKWDLFDKKVFESHAVLTSSGIQKRFLEAVGRRQKVEMVQEYLLLESKDIIAYKNLTTRSINVNINLINVDINPQSIAKHSKEKNSKEQHTTESKNVVVDDHPKSNEMNNNDFAKITQFYQENIGPLVPHIGEELGYMIDTHPVELILEAFKRALEANATNKVRYANSILINWKNQLLKTLDDVKAADQRRANSSPKKNTMRSEMVPDWFGKEDKPTAPVEENVDIATEREKLLKDLGRLNKND</sequence>
<name>A0A544TA78_9BACI</name>
<dbReference type="Gene3D" id="1.10.10.630">
    <property type="entry name" value="DnaD domain-like"/>
    <property type="match status" value="1"/>
</dbReference>
<dbReference type="InterPro" id="IPR006343">
    <property type="entry name" value="DnaB/C_C"/>
</dbReference>
<feature type="domain" description="DnaB/C C-terminal" evidence="3">
    <location>
        <begin position="199"/>
        <end position="268"/>
    </location>
</feature>
<evidence type="ECO:0000259" key="4">
    <source>
        <dbReference type="Pfam" id="PF14297"/>
    </source>
</evidence>
<evidence type="ECO:0000256" key="1">
    <source>
        <dbReference type="ARBA" id="ARBA00093462"/>
    </source>
</evidence>
<comment type="similarity">
    <text evidence="1">Belongs to the DnaB/DnaD family.</text>
</comment>
<evidence type="ECO:0000259" key="3">
    <source>
        <dbReference type="Pfam" id="PF07261"/>
    </source>
</evidence>
<dbReference type="PANTHER" id="PTHR39196:SF1">
    <property type="entry name" value="PRIMOSOME, DNAD SUBUNIT"/>
    <property type="match status" value="1"/>
</dbReference>
<protein>
    <submittedName>
        <fullName evidence="5">DUF4373 domain-containing protein</fullName>
    </submittedName>
</protein>
<dbReference type="InterPro" id="IPR034829">
    <property type="entry name" value="DnaD-like_sf"/>
</dbReference>
<dbReference type="PANTHER" id="PTHR39196">
    <property type="entry name" value="PRIMOSOME, DNAD SUBUNIT"/>
    <property type="match status" value="1"/>
</dbReference>